<comment type="caution">
    <text evidence="3">The sequence shown here is derived from an EMBL/GenBank/DDBJ whole genome shotgun (WGS) entry which is preliminary data.</text>
</comment>
<accession>A0AAP5Y2K6</accession>
<organism evidence="3 4">
    <name type="scientific">Mesomycoplasma ovipneumoniae</name>
    <dbReference type="NCBI Taxonomy" id="29562"/>
    <lineage>
        <taxon>Bacteria</taxon>
        <taxon>Bacillati</taxon>
        <taxon>Mycoplasmatota</taxon>
        <taxon>Mycoplasmoidales</taxon>
        <taxon>Metamycoplasmataceae</taxon>
        <taxon>Mesomycoplasma</taxon>
    </lineage>
</organism>
<dbReference type="InterPro" id="IPR027593">
    <property type="entry name" value="Aro_clust"/>
</dbReference>
<name>A0AAP5Y2K6_9BACT</name>
<feature type="chain" id="PRO_5042904231" description="Lipoprotein" evidence="2">
    <location>
        <begin position="20"/>
        <end position="688"/>
    </location>
</feature>
<gene>
    <name evidence="3" type="ORF">R7W55_02930</name>
</gene>
<dbReference type="AlphaFoldDB" id="A0AAP5Y2K6"/>
<dbReference type="RefSeq" id="WP_318047037.1">
    <property type="nucleotide sequence ID" value="NZ_JAWPFL010000001.1"/>
</dbReference>
<evidence type="ECO:0000313" key="4">
    <source>
        <dbReference type="Proteomes" id="UP001287983"/>
    </source>
</evidence>
<evidence type="ECO:0000313" key="3">
    <source>
        <dbReference type="EMBL" id="MDW2916573.1"/>
    </source>
</evidence>
<dbReference type="NCBIfam" id="TIGR04313">
    <property type="entry name" value="aro_clust_Mycop"/>
    <property type="match status" value="2"/>
</dbReference>
<evidence type="ECO:0000256" key="2">
    <source>
        <dbReference type="SAM" id="SignalP"/>
    </source>
</evidence>
<reference evidence="3" key="1">
    <citation type="submission" date="2023-10" db="EMBL/GenBank/DDBJ databases">
        <title>Genome sequences of Myoplasma ovipneumoniae isolated from sheep.</title>
        <authorList>
            <person name="Spergser J."/>
        </authorList>
    </citation>
    <scope>NUCLEOTIDE SEQUENCE</scope>
    <source>
        <strain evidence="3">5474_3</strain>
    </source>
</reference>
<keyword evidence="1" id="KW-0175">Coiled coil</keyword>
<feature type="coiled-coil region" evidence="1">
    <location>
        <begin position="238"/>
        <end position="265"/>
    </location>
</feature>
<feature type="signal peptide" evidence="2">
    <location>
        <begin position="1"/>
        <end position="19"/>
    </location>
</feature>
<dbReference type="Proteomes" id="UP001287983">
    <property type="component" value="Unassembled WGS sequence"/>
</dbReference>
<protein>
    <recommendedName>
        <fullName evidence="5">Lipoprotein</fullName>
    </recommendedName>
</protein>
<evidence type="ECO:0008006" key="5">
    <source>
        <dbReference type="Google" id="ProtNLM"/>
    </source>
</evidence>
<dbReference type="EMBL" id="JAWPFQ010000021">
    <property type="protein sequence ID" value="MDW2916573.1"/>
    <property type="molecule type" value="Genomic_DNA"/>
</dbReference>
<sequence>MLKKKLLFLATLPTSFLFISCSGIYNFYESQPKPENKSLLTNLKFQEFVNSVFSNNELQKDDYISNQINLNLPKLTSELKYSLIFSRPYFRFFKDQYTETRQNSQFTIHSYLSKNWLFLLENIDKLSFIFNPYTGRFVKNANEEKINLLKDSKIKITNKNFDFIKIDREADQFDKNSVYYLIFDKNKFIRFTVFETNNELKTKLDYNMFVLEDQIADNFSFANAIENWVKSEEQKYFKDKLESARENLTDDFKEKKSELEDKIARFKSSSGQSTLDSEDEEDEDGNFCSIDNLEACSEDAKAFLLKNQNRQAFGRTRRNVSVTNFQDVKATNFQDEPGDQNQDPNLELAELEEKYKNDLANLDNTVKNQLFNEKNDLTSSNFFSNITTDISTFNSPYKFHKYSLYSIDLEKGSDISTKPEEPSKKNSTFMDNYSKFIDEKLDIKIKNETAEEFNNRRVFEFIFQTIWPNNENKKVQFFNTYYAKENIEKLEAEWKKIQEKLNNTDGSEFESAIEEYKNFVDTNWLFILERLDKLRLDFYKWYSFPDQFNEDGSIKVAHSDEFKQLVKDQEDLTEPFYYANKYLESISEGDTSRFVSNYKDLYILKQNTLINLRVDNSGSEPKVSLNPFVYHFPKTKNKISAKVLTEIFHQALYHASQEAYHDFENDFVKKFRYNLPAQMFFKEKDEKK</sequence>
<proteinExistence type="predicted"/>
<evidence type="ECO:0000256" key="1">
    <source>
        <dbReference type="SAM" id="Coils"/>
    </source>
</evidence>
<dbReference type="PROSITE" id="PS51257">
    <property type="entry name" value="PROKAR_LIPOPROTEIN"/>
    <property type="match status" value="1"/>
</dbReference>
<keyword evidence="2" id="KW-0732">Signal</keyword>